<dbReference type="Gene3D" id="3.10.350.10">
    <property type="entry name" value="LysM domain"/>
    <property type="match status" value="1"/>
</dbReference>
<dbReference type="CDD" id="cd00118">
    <property type="entry name" value="LysM"/>
    <property type="match status" value="1"/>
</dbReference>
<name>A0A418XMW0_9PSED</name>
<organism evidence="4 5">
    <name type="scientific">Pseudomonas cavernicola</name>
    <dbReference type="NCBI Taxonomy" id="2320866"/>
    <lineage>
        <taxon>Bacteria</taxon>
        <taxon>Pseudomonadati</taxon>
        <taxon>Pseudomonadota</taxon>
        <taxon>Gammaproteobacteria</taxon>
        <taxon>Pseudomonadales</taxon>
        <taxon>Pseudomonadaceae</taxon>
        <taxon>Pseudomonas</taxon>
    </lineage>
</organism>
<dbReference type="EMBL" id="QYUR01000002">
    <property type="protein sequence ID" value="RJG13795.1"/>
    <property type="molecule type" value="Genomic_DNA"/>
</dbReference>
<sequence>MARVRKLVLAIAAASALTSGVAQALGLGEVTLKSALNQPLVAEIELVEVRDLTSNELIPNLASPEEFNKAGVDRQYFLTDLKFTPVLKPNGKSVIRVTSSKPVREPYLNFLVEVLWPSGRVLREYTLLLDPPLYSPQTAAAAAPKLPVAAPAPRPLAAPAPRPAAPVATAPVSRPAAPVAAPAPATAGKLEGDQYKTTASDTLWDIAQRERAGGSVHQAMLAIQDLNPNAFVDGNINRLKSGQVLRLPDEQQIKSRVQSEAIAQVAEQNAAWREGRSSAVAGARQLDATKRSAAGAAPAQAESKDSLKLVSAEAGKATAGSDKGASGDSKALNDKLAVTKESLDSTRRENDELKSRMGDLQSQLDKLQRLIQLKDSQLAKLQADLATQAEQPSTEAAVSAPATPVVAAPVQPAPVVESAAPAPTTPPAAAPDYNSSEEPAAKPEAAPEAVAQPPAEATAVQPVAPAAEAPAQAVESAPTPAPVAEEKPSTSFVDTLMANPMLLGLAGGGALLALLVGLMVLSRRNALKEAELQNSQAATDEESPFDTDQELPGSSFAGLDSDEAIVEAVAPAQDDRVTAQTGDVLGEADIYIAYGRFTQAAELLQDAINDEPQRSDLRLKLMEVQAELGDREGFARQESELREIGGATAEAEQLKSRYPGMAAFAAVGLAGAAAADDLGSFSLDDLTLDEPAAHAVDQDDTFDLSLDELEAELDRDLPASNRNDSLSDFAELSLDSDLDLTSPSPSAVSAADGLDFDLSLDSETAADSLALSDDLADFSLDLAEDSKSTISEENDFLLSLDDDLSAASTTNEFADLSLDLSEESLGADLELPADFDLSLAEEAPAAPAADSFAAQLDEVTAELDQLSESLDQPAGFVEFLAPAASAPQSANLDADDDFDFLSGTDETATKLDLARAYIDMGDTEGARDILDEVITEGSNGQQQEARELIARLV</sequence>
<feature type="signal peptide" evidence="2">
    <location>
        <begin position="1"/>
        <end position="24"/>
    </location>
</feature>
<evidence type="ECO:0000313" key="5">
    <source>
        <dbReference type="Proteomes" id="UP000284021"/>
    </source>
</evidence>
<feature type="compositionally biased region" description="Low complexity" evidence="1">
    <location>
        <begin position="442"/>
        <end position="478"/>
    </location>
</feature>
<dbReference type="Gene3D" id="1.20.58.2200">
    <property type="match status" value="1"/>
</dbReference>
<dbReference type="InterPro" id="IPR020011">
    <property type="entry name" value="FimV_C"/>
</dbReference>
<evidence type="ECO:0000313" key="4">
    <source>
        <dbReference type="EMBL" id="RJG13795.1"/>
    </source>
</evidence>
<feature type="chain" id="PRO_5019220113" evidence="2">
    <location>
        <begin position="25"/>
        <end position="953"/>
    </location>
</feature>
<proteinExistence type="predicted"/>
<dbReference type="Proteomes" id="UP000284021">
    <property type="component" value="Unassembled WGS sequence"/>
</dbReference>
<dbReference type="InterPro" id="IPR011990">
    <property type="entry name" value="TPR-like_helical_dom_sf"/>
</dbReference>
<dbReference type="PROSITE" id="PS51782">
    <property type="entry name" value="LYSM"/>
    <property type="match status" value="1"/>
</dbReference>
<dbReference type="InterPro" id="IPR018392">
    <property type="entry name" value="LysM"/>
</dbReference>
<feature type="region of interest" description="Disordered" evidence="1">
    <location>
        <begin position="417"/>
        <end position="486"/>
    </location>
</feature>
<dbReference type="Pfam" id="PF25800">
    <property type="entry name" value="FimV_N"/>
    <property type="match status" value="1"/>
</dbReference>
<feature type="domain" description="LysM" evidence="3">
    <location>
        <begin position="193"/>
        <end position="247"/>
    </location>
</feature>
<dbReference type="RefSeq" id="WP_119954346.1">
    <property type="nucleotide sequence ID" value="NZ_QYUR01000002.1"/>
</dbReference>
<dbReference type="NCBIfam" id="TIGR03505">
    <property type="entry name" value="FimV_core"/>
    <property type="match status" value="1"/>
</dbReference>
<dbReference type="PANTHER" id="PTHR45725">
    <property type="entry name" value="FORMIN HOMOLOGY 2 FAMILY MEMBER"/>
    <property type="match status" value="1"/>
</dbReference>
<evidence type="ECO:0000256" key="2">
    <source>
        <dbReference type="SAM" id="SignalP"/>
    </source>
</evidence>
<dbReference type="PANTHER" id="PTHR45725:SF1">
    <property type="entry name" value="DISHEVELLED ASSOCIATED ACTIVATOR OF MORPHOGENESIS, ISOFORM D"/>
    <property type="match status" value="1"/>
</dbReference>
<dbReference type="NCBIfam" id="TIGR03504">
    <property type="entry name" value="FimV_Cterm"/>
    <property type="match status" value="1"/>
</dbReference>
<comment type="caution">
    <text evidence="4">The sequence shown here is derived from an EMBL/GenBank/DDBJ whole genome shotgun (WGS) entry which is preliminary data.</text>
</comment>
<keyword evidence="5" id="KW-1185">Reference proteome</keyword>
<evidence type="ECO:0000259" key="3">
    <source>
        <dbReference type="PROSITE" id="PS51782"/>
    </source>
</evidence>
<dbReference type="InterPro" id="IPR036779">
    <property type="entry name" value="LysM_dom_sf"/>
</dbReference>
<feature type="compositionally biased region" description="Basic and acidic residues" evidence="1">
    <location>
        <begin position="331"/>
        <end position="357"/>
    </location>
</feature>
<dbReference type="OrthoDB" id="5298707at2"/>
<gene>
    <name evidence="4" type="ORF">D3879_11350</name>
</gene>
<dbReference type="InterPro" id="IPR038440">
    <property type="entry name" value="FimV_C_sf"/>
</dbReference>
<accession>A0A418XMW0</accession>
<dbReference type="AlphaFoldDB" id="A0A418XMW0"/>
<feature type="region of interest" description="Disordered" evidence="1">
    <location>
        <begin position="317"/>
        <end position="357"/>
    </location>
</feature>
<reference evidence="4 5" key="1">
    <citation type="submission" date="2018-09" db="EMBL/GenBank/DDBJ databases">
        <authorList>
            <person name="Zhu H."/>
        </authorList>
    </citation>
    <scope>NUCLEOTIDE SEQUENCE [LARGE SCALE GENOMIC DNA]</scope>
    <source>
        <strain evidence="4 5">K1S02-6</strain>
    </source>
</reference>
<dbReference type="InterPro" id="IPR020012">
    <property type="entry name" value="LysM_FimV"/>
</dbReference>
<protein>
    <submittedName>
        <fullName evidence="4">Peptigoglycan-binding protein LysM</fullName>
    </submittedName>
</protein>
<dbReference type="Gene3D" id="1.25.40.10">
    <property type="entry name" value="Tetratricopeptide repeat domain"/>
    <property type="match status" value="1"/>
</dbReference>
<dbReference type="InterPro" id="IPR051425">
    <property type="entry name" value="Formin_Homology"/>
</dbReference>
<keyword evidence="2" id="KW-0732">Signal</keyword>
<evidence type="ECO:0000256" key="1">
    <source>
        <dbReference type="SAM" id="MobiDB-lite"/>
    </source>
</evidence>
<dbReference type="InterPro" id="IPR057840">
    <property type="entry name" value="FimV_N"/>
</dbReference>